<feature type="region of interest" description="Disordered" evidence="1">
    <location>
        <begin position="57"/>
        <end position="103"/>
    </location>
</feature>
<reference evidence="2 3" key="1">
    <citation type="submission" date="2013-11" db="EMBL/GenBank/DDBJ databases">
        <title>Draft genome sequence and annotation of the entomopathogenic bacterium, Xenorhabdus cabanillasi strain JM26.</title>
        <authorList>
            <person name="Gualtieri M."/>
            <person name="Ogier J.C."/>
            <person name="Pages S."/>
            <person name="Givaudan A."/>
            <person name="Gaudriault S."/>
        </authorList>
    </citation>
    <scope>NUCLEOTIDE SEQUENCE [LARGE SCALE GENOMIC DNA]</scope>
    <source>
        <strain evidence="2 3">JM26</strain>
    </source>
</reference>
<proteinExistence type="predicted"/>
<dbReference type="EMBL" id="CBXE010000119">
    <property type="protein sequence ID" value="CDL84747.1"/>
    <property type="molecule type" value="Genomic_DNA"/>
</dbReference>
<protein>
    <submittedName>
        <fullName evidence="2">Uncharacterized protein</fullName>
    </submittedName>
</protein>
<accession>W1J1W1</accession>
<dbReference type="AlphaFoldDB" id="W1J1W1"/>
<gene>
    <name evidence="2" type="ORF">XCR1_2050003</name>
</gene>
<organism evidence="2 3">
    <name type="scientific">Xenorhabdus cabanillasii JM26</name>
    <dbReference type="NCBI Taxonomy" id="1427517"/>
    <lineage>
        <taxon>Bacteria</taxon>
        <taxon>Pseudomonadati</taxon>
        <taxon>Pseudomonadota</taxon>
        <taxon>Gammaproteobacteria</taxon>
        <taxon>Enterobacterales</taxon>
        <taxon>Morganellaceae</taxon>
        <taxon>Xenorhabdus</taxon>
    </lineage>
</organism>
<dbReference type="Proteomes" id="UP000019197">
    <property type="component" value="Unassembled WGS sequence"/>
</dbReference>
<sequence length="103" mass="10581">MTRRAFSDCFSSATGERRPVYRTAGGRSAGAGGIEPASGAPATLLCTMGYAMPRFVTRAEPNREAPAGAARGGDGEHGNEQRSTAQCEPRAASHRGVGAGEVN</sequence>
<evidence type="ECO:0000313" key="3">
    <source>
        <dbReference type="Proteomes" id="UP000019197"/>
    </source>
</evidence>
<evidence type="ECO:0000256" key="1">
    <source>
        <dbReference type="SAM" id="MobiDB-lite"/>
    </source>
</evidence>
<evidence type="ECO:0000313" key="2">
    <source>
        <dbReference type="EMBL" id="CDL84747.1"/>
    </source>
</evidence>
<feature type="region of interest" description="Disordered" evidence="1">
    <location>
        <begin position="1"/>
        <end position="37"/>
    </location>
</feature>
<comment type="caution">
    <text evidence="2">The sequence shown here is derived from an EMBL/GenBank/DDBJ whole genome shotgun (WGS) entry which is preliminary data.</text>
</comment>
<name>W1J1W1_9GAMM</name>